<keyword evidence="5" id="KW-0539">Nucleus</keyword>
<keyword evidence="8" id="KW-1185">Reference proteome</keyword>
<dbReference type="SMART" id="SM01019">
    <property type="entry name" value="B3"/>
    <property type="match status" value="3"/>
</dbReference>
<keyword evidence="4" id="KW-0804">Transcription</keyword>
<dbReference type="SUPFAM" id="SSF101936">
    <property type="entry name" value="DNA-binding pseudobarrel domain"/>
    <property type="match status" value="3"/>
</dbReference>
<dbReference type="Gene3D" id="2.40.330.10">
    <property type="entry name" value="DNA-binding pseudobarrel domain"/>
    <property type="match status" value="3"/>
</dbReference>
<sequence length="386" mass="42297">MASSGNSAAAAARKHLRVLLPFSCDSLRIPEEMAGEIGAGEARIVGRLKVRGVEVARDGGGAFLRRGWPEFADACGVSPGCSLVLRHHGGGVLTVKVFDASCCLRELGSPPPASEATASSKAAPWKPQFICILSPDSMENLLVPAKFVQHCIPKEHLNNRAAATFDLLGKISQVELEMNQSGVFFTSGWSQFLAFHSITEVNPLLLRYESNMVFTVKVFECDGCQRGSKHNDIAMQQNVEELQEAPFASNLKRCKIELPSSEGEKIPEGSKNPLNKPSLQRNSVYKIRPPAWIQKHMNASTLKKGLALAKVFCDAIGLCKPCTITLKTSISSTESWPVCGHPNKEKSYLLVKGWNTFCQENSLKQRDICTFSVIETTLWHVVIIRC</sequence>
<evidence type="ECO:0000256" key="5">
    <source>
        <dbReference type="ARBA" id="ARBA00023242"/>
    </source>
</evidence>
<gene>
    <name evidence="7" type="ORF">URODEC1_LOCUS79762</name>
</gene>
<keyword evidence="3" id="KW-0238">DNA-binding</keyword>
<dbReference type="GO" id="GO:0003677">
    <property type="term" value="F:DNA binding"/>
    <property type="evidence" value="ECO:0007669"/>
    <property type="project" value="UniProtKB-KW"/>
</dbReference>
<feature type="domain" description="TF-B3" evidence="6">
    <location>
        <begin position="323"/>
        <end position="386"/>
    </location>
</feature>
<evidence type="ECO:0000313" key="7">
    <source>
        <dbReference type="EMBL" id="CAL5028168.1"/>
    </source>
</evidence>
<organism evidence="7 8">
    <name type="scientific">Urochloa decumbens</name>
    <dbReference type="NCBI Taxonomy" id="240449"/>
    <lineage>
        <taxon>Eukaryota</taxon>
        <taxon>Viridiplantae</taxon>
        <taxon>Streptophyta</taxon>
        <taxon>Embryophyta</taxon>
        <taxon>Tracheophyta</taxon>
        <taxon>Spermatophyta</taxon>
        <taxon>Magnoliopsida</taxon>
        <taxon>Liliopsida</taxon>
        <taxon>Poales</taxon>
        <taxon>Poaceae</taxon>
        <taxon>PACMAD clade</taxon>
        <taxon>Panicoideae</taxon>
        <taxon>Panicodae</taxon>
        <taxon>Paniceae</taxon>
        <taxon>Melinidinae</taxon>
        <taxon>Urochloa</taxon>
    </lineage>
</organism>
<dbReference type="GO" id="GO:0005634">
    <property type="term" value="C:nucleus"/>
    <property type="evidence" value="ECO:0007669"/>
    <property type="project" value="UniProtKB-SubCell"/>
</dbReference>
<dbReference type="EMBL" id="OZ075140">
    <property type="protein sequence ID" value="CAL5028168.1"/>
    <property type="molecule type" value="Genomic_DNA"/>
</dbReference>
<dbReference type="PANTHER" id="PTHR31674">
    <property type="entry name" value="B3 DOMAIN-CONTAINING PROTEIN REM-LIKE 3-RELATED"/>
    <property type="match status" value="1"/>
</dbReference>
<evidence type="ECO:0000256" key="4">
    <source>
        <dbReference type="ARBA" id="ARBA00023163"/>
    </source>
</evidence>
<dbReference type="PANTHER" id="PTHR31674:SF86">
    <property type="entry name" value="B3 DOMAIN-CONTAINING PROTEIN OS04G0347400-RELATED"/>
    <property type="match status" value="1"/>
</dbReference>
<dbReference type="InterPro" id="IPR039218">
    <property type="entry name" value="REM_fam"/>
</dbReference>
<dbReference type="Pfam" id="PF02362">
    <property type="entry name" value="B3"/>
    <property type="match status" value="1"/>
</dbReference>
<protein>
    <recommendedName>
        <fullName evidence="6">TF-B3 domain-containing protein</fullName>
    </recommendedName>
</protein>
<dbReference type="InterPro" id="IPR015300">
    <property type="entry name" value="DNA-bd_pseudobarrel_sf"/>
</dbReference>
<comment type="subcellular location">
    <subcellularLocation>
        <location evidence="1">Nucleus</location>
    </subcellularLocation>
</comment>
<dbReference type="InterPro" id="IPR003340">
    <property type="entry name" value="B3_DNA-bd"/>
</dbReference>
<evidence type="ECO:0000313" key="8">
    <source>
        <dbReference type="Proteomes" id="UP001497457"/>
    </source>
</evidence>
<proteinExistence type="predicted"/>
<name>A0ABC9CZ55_9POAL</name>
<dbReference type="PROSITE" id="PS50863">
    <property type="entry name" value="B3"/>
    <property type="match status" value="1"/>
</dbReference>
<evidence type="ECO:0000256" key="2">
    <source>
        <dbReference type="ARBA" id="ARBA00023015"/>
    </source>
</evidence>
<reference evidence="8" key="1">
    <citation type="submission" date="2024-06" db="EMBL/GenBank/DDBJ databases">
        <authorList>
            <person name="Ryan C."/>
        </authorList>
    </citation>
    <scope>NUCLEOTIDE SEQUENCE [LARGE SCALE GENOMIC DNA]</scope>
</reference>
<keyword evidence="2" id="KW-0805">Transcription regulation</keyword>
<reference evidence="7 8" key="2">
    <citation type="submission" date="2024-10" db="EMBL/GenBank/DDBJ databases">
        <authorList>
            <person name="Ryan C."/>
        </authorList>
    </citation>
    <scope>NUCLEOTIDE SEQUENCE [LARGE SCALE GENOMIC DNA]</scope>
</reference>
<dbReference type="CDD" id="cd10017">
    <property type="entry name" value="B3_DNA"/>
    <property type="match status" value="1"/>
</dbReference>
<dbReference type="AlphaFoldDB" id="A0ABC9CZ55"/>
<evidence type="ECO:0000256" key="1">
    <source>
        <dbReference type="ARBA" id="ARBA00004123"/>
    </source>
</evidence>
<evidence type="ECO:0000256" key="3">
    <source>
        <dbReference type="ARBA" id="ARBA00023125"/>
    </source>
</evidence>
<dbReference type="Proteomes" id="UP001497457">
    <property type="component" value="Chromosome 30rd"/>
</dbReference>
<accession>A0ABC9CZ55</accession>
<evidence type="ECO:0000259" key="6">
    <source>
        <dbReference type="PROSITE" id="PS50863"/>
    </source>
</evidence>